<dbReference type="EMBL" id="CAJVPW010009588">
    <property type="protein sequence ID" value="CAG8606989.1"/>
    <property type="molecule type" value="Genomic_DNA"/>
</dbReference>
<proteinExistence type="predicted"/>
<evidence type="ECO:0000313" key="1">
    <source>
        <dbReference type="EMBL" id="CAG8606989.1"/>
    </source>
</evidence>
<reference evidence="1" key="1">
    <citation type="submission" date="2021-06" db="EMBL/GenBank/DDBJ databases">
        <authorList>
            <person name="Kallberg Y."/>
            <person name="Tangrot J."/>
            <person name="Rosling A."/>
        </authorList>
    </citation>
    <scope>NUCLEOTIDE SEQUENCE</scope>
    <source>
        <strain evidence="1">28 12/20/2015</strain>
    </source>
</reference>
<protein>
    <submittedName>
        <fullName evidence="1">18093_t:CDS:1</fullName>
    </submittedName>
</protein>
<sequence>MNQPINQAVGHQPLAPPNVNNPVNSSFENLTAEERYKLLYNGTDSFKPAHKPGNQDIVSIDSAKASDFESKDASQVPLEHRKQASMESAFSVYDFPGEQVQLNYQSHCPN</sequence>
<feature type="non-terminal residue" evidence="1">
    <location>
        <position position="110"/>
    </location>
</feature>
<keyword evidence="2" id="KW-1185">Reference proteome</keyword>
<organism evidence="1 2">
    <name type="scientific">Cetraspora pellucida</name>
    <dbReference type="NCBI Taxonomy" id="1433469"/>
    <lineage>
        <taxon>Eukaryota</taxon>
        <taxon>Fungi</taxon>
        <taxon>Fungi incertae sedis</taxon>
        <taxon>Mucoromycota</taxon>
        <taxon>Glomeromycotina</taxon>
        <taxon>Glomeromycetes</taxon>
        <taxon>Diversisporales</taxon>
        <taxon>Gigasporaceae</taxon>
        <taxon>Cetraspora</taxon>
    </lineage>
</organism>
<gene>
    <name evidence="1" type="ORF">SPELUC_LOCUS7352</name>
</gene>
<evidence type="ECO:0000313" key="2">
    <source>
        <dbReference type="Proteomes" id="UP000789366"/>
    </source>
</evidence>
<dbReference type="Proteomes" id="UP000789366">
    <property type="component" value="Unassembled WGS sequence"/>
</dbReference>
<comment type="caution">
    <text evidence="1">The sequence shown here is derived from an EMBL/GenBank/DDBJ whole genome shotgun (WGS) entry which is preliminary data.</text>
</comment>
<accession>A0ACA9MRB2</accession>
<name>A0ACA9MRB2_9GLOM</name>